<evidence type="ECO:0000313" key="2">
    <source>
        <dbReference type="EMBL" id="KAL0427664.1"/>
    </source>
</evidence>
<reference evidence="2" key="2">
    <citation type="journal article" date="2024" name="Plant">
        <title>Genomic evolution and insights into agronomic trait innovations of Sesamum species.</title>
        <authorList>
            <person name="Miao H."/>
            <person name="Wang L."/>
            <person name="Qu L."/>
            <person name="Liu H."/>
            <person name="Sun Y."/>
            <person name="Le M."/>
            <person name="Wang Q."/>
            <person name="Wei S."/>
            <person name="Zheng Y."/>
            <person name="Lin W."/>
            <person name="Duan Y."/>
            <person name="Cao H."/>
            <person name="Xiong S."/>
            <person name="Wang X."/>
            <person name="Wei L."/>
            <person name="Li C."/>
            <person name="Ma Q."/>
            <person name="Ju M."/>
            <person name="Zhao R."/>
            <person name="Li G."/>
            <person name="Mu C."/>
            <person name="Tian Q."/>
            <person name="Mei H."/>
            <person name="Zhang T."/>
            <person name="Gao T."/>
            <person name="Zhang H."/>
        </authorList>
    </citation>
    <scope>NUCLEOTIDE SEQUENCE</scope>
    <source>
        <strain evidence="2">KEN1</strain>
    </source>
</reference>
<feature type="compositionally biased region" description="Polar residues" evidence="1">
    <location>
        <begin position="1"/>
        <end position="26"/>
    </location>
</feature>
<sequence length="109" mass="12302">MDAHKTLSSLSHNTYTPDTLFHTSNPTEEDDGGLDDAKEAAPTPSVGVAPEDELIRRVVQEFNFQNFYVLANRVAHGNSESLATLNSLKTIWEKEVWRPSWRSQQVYPV</sequence>
<name>A0AAW2VFB8_9LAMI</name>
<dbReference type="EMBL" id="JACGWN010000010">
    <property type="protein sequence ID" value="KAL0427664.1"/>
    <property type="molecule type" value="Genomic_DNA"/>
</dbReference>
<proteinExistence type="predicted"/>
<comment type="caution">
    <text evidence="2">The sequence shown here is derived from an EMBL/GenBank/DDBJ whole genome shotgun (WGS) entry which is preliminary data.</text>
</comment>
<organism evidence="2">
    <name type="scientific">Sesamum latifolium</name>
    <dbReference type="NCBI Taxonomy" id="2727402"/>
    <lineage>
        <taxon>Eukaryota</taxon>
        <taxon>Viridiplantae</taxon>
        <taxon>Streptophyta</taxon>
        <taxon>Embryophyta</taxon>
        <taxon>Tracheophyta</taxon>
        <taxon>Spermatophyta</taxon>
        <taxon>Magnoliopsida</taxon>
        <taxon>eudicotyledons</taxon>
        <taxon>Gunneridae</taxon>
        <taxon>Pentapetalae</taxon>
        <taxon>asterids</taxon>
        <taxon>lamiids</taxon>
        <taxon>Lamiales</taxon>
        <taxon>Pedaliaceae</taxon>
        <taxon>Sesamum</taxon>
    </lineage>
</organism>
<reference evidence="2" key="1">
    <citation type="submission" date="2020-06" db="EMBL/GenBank/DDBJ databases">
        <authorList>
            <person name="Li T."/>
            <person name="Hu X."/>
            <person name="Zhang T."/>
            <person name="Song X."/>
            <person name="Zhang H."/>
            <person name="Dai N."/>
            <person name="Sheng W."/>
            <person name="Hou X."/>
            <person name="Wei L."/>
        </authorList>
    </citation>
    <scope>NUCLEOTIDE SEQUENCE</scope>
    <source>
        <strain evidence="2">KEN1</strain>
        <tissue evidence="2">Leaf</tissue>
    </source>
</reference>
<evidence type="ECO:0000256" key="1">
    <source>
        <dbReference type="SAM" id="MobiDB-lite"/>
    </source>
</evidence>
<feature type="region of interest" description="Disordered" evidence="1">
    <location>
        <begin position="1"/>
        <end position="49"/>
    </location>
</feature>
<dbReference type="AlphaFoldDB" id="A0AAW2VFB8"/>
<protein>
    <submittedName>
        <fullName evidence="2">Uncharacterized protein</fullName>
    </submittedName>
</protein>
<gene>
    <name evidence="2" type="ORF">Slati_2941200</name>
</gene>
<accession>A0AAW2VFB8</accession>